<name>A0A0P1BHZ8_9BASI</name>
<feature type="domain" description="Integrase catalytic" evidence="8">
    <location>
        <begin position="1201"/>
        <end position="1358"/>
    </location>
</feature>
<dbReference type="CDD" id="cd00303">
    <property type="entry name" value="retropepsin_like"/>
    <property type="match status" value="1"/>
</dbReference>
<dbReference type="SUPFAM" id="SSF53098">
    <property type="entry name" value="Ribonuclease H-like"/>
    <property type="match status" value="1"/>
</dbReference>
<dbReference type="Gene3D" id="3.30.420.10">
    <property type="entry name" value="Ribonuclease H-like superfamily/Ribonuclease H"/>
    <property type="match status" value="1"/>
</dbReference>
<dbReference type="InterPro" id="IPR041577">
    <property type="entry name" value="RT_RNaseH_2"/>
</dbReference>
<sequence>MPQVWQVRSLPGVLPSHATTSRGRAGVSPQGSLRSNQKVEKGSQSHRLRLHRVGRRRCGQHYFGHRAGGKLKRVGGRSVSSARRGLTDTSKVFNTSTDQAQRSNIPNLIPHAPSSVPSTSSDSSWLRTPPLEERPPQTRQESRPSLKPQGAPQRVPPSRKQVRFAEPEKEPIEIVDLRRAISTVDRQRLFELVVAIEKKSEEQEDLQQVSDLTALLDDGSSINVMPLQVYKSMAGSLGPLTPSKVMARLADGMVRKSEGTVQTSVTVGKCSPVPAEVEVLDTTGDNFKLLLGRPWKTAARCIHFYELDTVYFPTEAGGWHRVSSSQVELAGVPLPATPLRAVSAINAMDEGRFEMAQDLIGLEQGAPVDGTVIQSVQLLLDDVRRETDPIEELLTPFVRDASAETVAGGKPQEDYLPSLQEASELENLRNVLPIKPQDKGHDAARATRREKFGPRFVRPAGQSSLADKRTALQNVLSESCAPTLTWAQRTHFLEMAMANPEAWALGLQDCRYQKAVLCDPQLEPGTKPLRLAKRTALSPPQKAWLHDRVRTLIKHGLILQIPESQVEWVSDVKIVPKDRKFDSNINIEHLRAQAHNALVNAGLEKGPRIDVPERPVQEKRENQWRLVHNYAPLNTTMRNASFPPGDIDVKTAKLARKRLESRMDGLAGFMTLLQMPKGVIYSCFEVEDMGYFGYRFMPFGYKIGPSSYQRFATEVFGDMLDLDWDFWMDDIGGGHHSYEAHFRWLQKIIERAADSGFTLSIGKCQFFADEVTFCGQNISHEGVQVDPGRVAAILDWPTPTTVHDVIQFKATCPYMRNKIPGFAAIAAPLDVLTRGVKVPRADTKLLQQANGKWISVPRFGAVRQAMQSTGLNWTKTKEEAFLKLKAALTNAHVLRGPRYDGTPFVVECDWSSEAMGAALLQKDIAQPRTYPIAYASKRCTDAEAKYSPHVGELAAAKWALGKFAKFTFGQPVELVTDCKALRDVLSSSNMPAAHARWREDILMHDIVRVTQRVGTSHTLAHGLSHRPADADPSKAPDKALGASIKAAHHAIGRSSGSALLNLITSNGNMLHLLERFESDKLGPTVRFLVLAKVPSSSDLPEQTTLRWRARSLYVDFEEGKVWHQERRGPSTEAITQQEGRAELARLHSEEGHFSRDLLIAAARKKYFWPTVREDAEKVVRHCEPCQLQGPRHQNTLSQPISYVEPMQFWAADFLSLPQSGKFKKVLVIADYGSRFIWTFLCAHKRGQDVLHALSHLRDRWTLPAVIITDNGSHFDNADVGDWLQEHHVQHRLSPSYAPWVNGLVERDNGLIVQMLRKLSTERLLDKWPNLIGEVTSDLNHRLVPAIGYSPAQILFGLTPRSSPLEASDDPGDPDEDNSTLHLALLDSIRWDASTALANQQLKQKSRHNLRVRQLELKAGDLVLKHESWLRSQWSNKLHPRWSGPYKVKESFRNSAVIEDLDSGQQVGGRVHLKRLKRFFPSDVEPRSTQRHSSA</sequence>
<dbReference type="Gene3D" id="3.10.20.370">
    <property type="match status" value="1"/>
</dbReference>
<dbReference type="InterPro" id="IPR050951">
    <property type="entry name" value="Retrovirus_Pol_polyprotein"/>
</dbReference>
<keyword evidence="1" id="KW-0808">Transferase</keyword>
<protein>
    <submittedName>
        <fullName evidence="9">FOG: Transposon-encoded proteins with TYA, reverse transcriptase, integrase domains in various combinations</fullName>
    </submittedName>
</protein>
<dbReference type="Gene3D" id="3.10.10.10">
    <property type="entry name" value="HIV Type 1 Reverse Transcriptase, subunit A, domain 1"/>
    <property type="match status" value="1"/>
</dbReference>
<feature type="compositionally biased region" description="Polar residues" evidence="7">
    <location>
        <begin position="87"/>
        <end position="106"/>
    </location>
</feature>
<keyword evidence="4" id="KW-0378">Hydrolase</keyword>
<dbReference type="Proteomes" id="UP000054845">
    <property type="component" value="Unassembled WGS sequence"/>
</dbReference>
<dbReference type="Gene3D" id="3.30.70.270">
    <property type="match status" value="2"/>
</dbReference>
<dbReference type="InterPro" id="IPR000477">
    <property type="entry name" value="RT_dom"/>
</dbReference>
<dbReference type="Pfam" id="PF00078">
    <property type="entry name" value="RVT_1"/>
    <property type="match status" value="1"/>
</dbReference>
<dbReference type="STRING" id="401625.A0A0P1BHZ8"/>
<dbReference type="GO" id="GO:0003723">
    <property type="term" value="F:RNA binding"/>
    <property type="evidence" value="ECO:0007669"/>
    <property type="project" value="UniProtKB-KW"/>
</dbReference>
<dbReference type="GO" id="GO:0005634">
    <property type="term" value="C:nucleus"/>
    <property type="evidence" value="ECO:0007669"/>
    <property type="project" value="UniProtKB-ARBA"/>
</dbReference>
<feature type="compositionally biased region" description="Low complexity" evidence="7">
    <location>
        <begin position="114"/>
        <end position="124"/>
    </location>
</feature>
<dbReference type="OrthoDB" id="3363652at2759"/>
<evidence type="ECO:0000313" key="9">
    <source>
        <dbReference type="EMBL" id="CEH15969.1"/>
    </source>
</evidence>
<evidence type="ECO:0000256" key="7">
    <source>
        <dbReference type="SAM" id="MobiDB-lite"/>
    </source>
</evidence>
<dbReference type="SUPFAM" id="SSF56672">
    <property type="entry name" value="DNA/RNA polymerases"/>
    <property type="match status" value="1"/>
</dbReference>
<keyword evidence="9" id="KW-0695">RNA-directed DNA polymerase</keyword>
<keyword evidence="4" id="KW-0255">Endonuclease</keyword>
<dbReference type="CDD" id="cd01647">
    <property type="entry name" value="RT_LTR"/>
    <property type="match status" value="1"/>
</dbReference>
<evidence type="ECO:0000256" key="2">
    <source>
        <dbReference type="ARBA" id="ARBA00022695"/>
    </source>
</evidence>
<dbReference type="Pfam" id="PF17921">
    <property type="entry name" value="Integrase_H2C2"/>
    <property type="match status" value="1"/>
</dbReference>
<keyword evidence="3" id="KW-0540">Nuclease</keyword>
<dbReference type="Gene3D" id="2.40.70.10">
    <property type="entry name" value="Acid Proteases"/>
    <property type="match status" value="1"/>
</dbReference>
<keyword evidence="6" id="KW-0511">Multifunctional enzyme</keyword>
<dbReference type="Gene3D" id="1.10.340.70">
    <property type="match status" value="1"/>
</dbReference>
<dbReference type="InterPro" id="IPR043128">
    <property type="entry name" value="Rev_trsase/Diguanyl_cyclase"/>
</dbReference>
<feature type="region of interest" description="Disordered" evidence="7">
    <location>
        <begin position="1359"/>
        <end position="1378"/>
    </location>
</feature>
<evidence type="ECO:0000259" key="8">
    <source>
        <dbReference type="PROSITE" id="PS50994"/>
    </source>
</evidence>
<feature type="compositionally biased region" description="Basic and acidic residues" evidence="7">
    <location>
        <begin position="130"/>
        <end position="144"/>
    </location>
</feature>
<keyword evidence="5" id="KW-0694">RNA-binding</keyword>
<evidence type="ECO:0000256" key="6">
    <source>
        <dbReference type="ARBA" id="ARBA00023268"/>
    </source>
</evidence>
<evidence type="ECO:0000256" key="5">
    <source>
        <dbReference type="ARBA" id="ARBA00022884"/>
    </source>
</evidence>
<dbReference type="InterPro" id="IPR021109">
    <property type="entry name" value="Peptidase_aspartic_dom_sf"/>
</dbReference>
<dbReference type="GO" id="GO:0015074">
    <property type="term" value="P:DNA integration"/>
    <property type="evidence" value="ECO:0007669"/>
    <property type="project" value="InterPro"/>
</dbReference>
<accession>A0A0P1BHZ8</accession>
<dbReference type="Pfam" id="PF17919">
    <property type="entry name" value="RT_RNaseH_2"/>
    <property type="match status" value="1"/>
</dbReference>
<dbReference type="GO" id="GO:0004519">
    <property type="term" value="F:endonuclease activity"/>
    <property type="evidence" value="ECO:0007669"/>
    <property type="project" value="UniProtKB-KW"/>
</dbReference>
<feature type="region of interest" description="Disordered" evidence="7">
    <location>
        <begin position="8"/>
        <end position="167"/>
    </location>
</feature>
<dbReference type="Pfam" id="PF00665">
    <property type="entry name" value="rve"/>
    <property type="match status" value="1"/>
</dbReference>
<evidence type="ECO:0000256" key="4">
    <source>
        <dbReference type="ARBA" id="ARBA00022759"/>
    </source>
</evidence>
<dbReference type="InterPro" id="IPR036397">
    <property type="entry name" value="RNaseH_sf"/>
</dbReference>
<dbReference type="InterPro" id="IPR012337">
    <property type="entry name" value="RNaseH-like_sf"/>
</dbReference>
<evidence type="ECO:0000313" key="10">
    <source>
        <dbReference type="Proteomes" id="UP000054845"/>
    </source>
</evidence>
<keyword evidence="2" id="KW-0548">Nucleotidyltransferase</keyword>
<evidence type="ECO:0000256" key="1">
    <source>
        <dbReference type="ARBA" id="ARBA00022679"/>
    </source>
</evidence>
<dbReference type="InterPro" id="IPR041588">
    <property type="entry name" value="Integrase_H2C2"/>
</dbReference>
<proteinExistence type="predicted"/>
<dbReference type="GO" id="GO:0003964">
    <property type="term" value="F:RNA-directed DNA polymerase activity"/>
    <property type="evidence" value="ECO:0007669"/>
    <property type="project" value="UniProtKB-KW"/>
</dbReference>
<evidence type="ECO:0000256" key="3">
    <source>
        <dbReference type="ARBA" id="ARBA00022722"/>
    </source>
</evidence>
<reference evidence="9 10" key="1">
    <citation type="submission" date="2014-09" db="EMBL/GenBank/DDBJ databases">
        <authorList>
            <person name="Magalhaes I.L.F."/>
            <person name="Oliveira U."/>
            <person name="Santos F.R."/>
            <person name="Vidigal T.H.D.A."/>
            <person name="Brescovit A.D."/>
            <person name="Santos A.J."/>
        </authorList>
    </citation>
    <scope>NUCLEOTIDE SEQUENCE [LARGE SCALE GENOMIC DNA]</scope>
</reference>
<dbReference type="PROSITE" id="PS50994">
    <property type="entry name" value="INTEGRASE"/>
    <property type="match status" value="1"/>
</dbReference>
<dbReference type="InterPro" id="IPR043502">
    <property type="entry name" value="DNA/RNA_pol_sf"/>
</dbReference>
<dbReference type="InterPro" id="IPR001584">
    <property type="entry name" value="Integrase_cat-core"/>
</dbReference>
<dbReference type="EMBL" id="CCYA01000273">
    <property type="protein sequence ID" value="CEH15969.1"/>
    <property type="molecule type" value="Genomic_DNA"/>
</dbReference>
<dbReference type="PANTHER" id="PTHR37984">
    <property type="entry name" value="PROTEIN CBG26694"/>
    <property type="match status" value="1"/>
</dbReference>
<feature type="compositionally biased region" description="Acidic residues" evidence="7">
    <location>
        <begin position="1366"/>
        <end position="1377"/>
    </location>
</feature>
<organism evidence="9 10">
    <name type="scientific">Ceraceosorus bombacis</name>
    <dbReference type="NCBI Taxonomy" id="401625"/>
    <lineage>
        <taxon>Eukaryota</taxon>
        <taxon>Fungi</taxon>
        <taxon>Dikarya</taxon>
        <taxon>Basidiomycota</taxon>
        <taxon>Ustilaginomycotina</taxon>
        <taxon>Exobasidiomycetes</taxon>
        <taxon>Ceraceosorales</taxon>
        <taxon>Ceraceosoraceae</taxon>
        <taxon>Ceraceosorus</taxon>
    </lineage>
</organism>
<feature type="compositionally biased region" description="Basic residues" evidence="7">
    <location>
        <begin position="44"/>
        <end position="75"/>
    </location>
</feature>
<keyword evidence="10" id="KW-1185">Reference proteome</keyword>
<dbReference type="PANTHER" id="PTHR37984:SF5">
    <property type="entry name" value="PROTEIN NYNRIN-LIKE"/>
    <property type="match status" value="1"/>
</dbReference>